<evidence type="ECO:0000313" key="2">
    <source>
        <dbReference type="EMBL" id="SOB56905.1"/>
    </source>
</evidence>
<proteinExistence type="predicted"/>
<keyword evidence="1" id="KW-0472">Membrane</keyword>
<keyword evidence="3" id="KW-1185">Reference proteome</keyword>
<feature type="transmembrane region" description="Helical" evidence="1">
    <location>
        <begin position="31"/>
        <end position="52"/>
    </location>
</feature>
<evidence type="ECO:0000256" key="1">
    <source>
        <dbReference type="SAM" id="Phobius"/>
    </source>
</evidence>
<gene>
    <name evidence="2" type="ORF">DPRO_0028</name>
</gene>
<organism evidence="2 3">
    <name type="scientific">Pseudodesulfovibrio profundus</name>
    <dbReference type="NCBI Taxonomy" id="57320"/>
    <lineage>
        <taxon>Bacteria</taxon>
        <taxon>Pseudomonadati</taxon>
        <taxon>Thermodesulfobacteriota</taxon>
        <taxon>Desulfovibrionia</taxon>
        <taxon>Desulfovibrionales</taxon>
        <taxon>Desulfovibrionaceae</taxon>
    </lineage>
</organism>
<dbReference type="Proteomes" id="UP000219215">
    <property type="component" value="Chromosome DPRO"/>
</dbReference>
<dbReference type="EMBL" id="LT907975">
    <property type="protein sequence ID" value="SOB56905.1"/>
    <property type="molecule type" value="Genomic_DNA"/>
</dbReference>
<keyword evidence="1" id="KW-1133">Transmembrane helix</keyword>
<accession>A0A2C8F480</accession>
<name>A0A2C8F480_9BACT</name>
<evidence type="ECO:0000313" key="3">
    <source>
        <dbReference type="Proteomes" id="UP000219215"/>
    </source>
</evidence>
<dbReference type="AlphaFoldDB" id="A0A2C8F480"/>
<keyword evidence="1" id="KW-0812">Transmembrane</keyword>
<reference evidence="3" key="1">
    <citation type="submission" date="2017-09" db="EMBL/GenBank/DDBJ databases">
        <authorList>
            <person name="Regsiter A."/>
            <person name="William W."/>
        </authorList>
    </citation>
    <scope>NUCLEOTIDE SEQUENCE [LARGE SCALE GENOMIC DNA]</scope>
    <source>
        <strain evidence="3">500-1</strain>
    </source>
</reference>
<sequence length="59" mass="6648">MIERWWGAVFSSEPYLFVLLTGDTLLLVSDIIFAIFFVLMAAVPCESVFLGVSDMCARR</sequence>
<dbReference type="KEGG" id="pprf:DPRO_0028"/>
<protein>
    <submittedName>
        <fullName evidence="2">Uncharacterized protein</fullName>
    </submittedName>
</protein>